<organism evidence="3 4">
    <name type="scientific">Campylobacter concisus</name>
    <dbReference type="NCBI Taxonomy" id="199"/>
    <lineage>
        <taxon>Bacteria</taxon>
        <taxon>Pseudomonadati</taxon>
        <taxon>Campylobacterota</taxon>
        <taxon>Epsilonproteobacteria</taxon>
        <taxon>Campylobacterales</taxon>
        <taxon>Campylobacteraceae</taxon>
        <taxon>Campylobacter</taxon>
    </lineage>
</organism>
<name>A0A1Y5NDL0_9BACT</name>
<dbReference type="EMBL" id="NDYR01000006">
    <property type="protein sequence ID" value="OUT18970.1"/>
    <property type="molecule type" value="Genomic_DNA"/>
</dbReference>
<dbReference type="Proteomes" id="UP000196534">
    <property type="component" value="Unassembled WGS sequence"/>
</dbReference>
<evidence type="ECO:0000256" key="1">
    <source>
        <dbReference type="SAM" id="MobiDB-lite"/>
    </source>
</evidence>
<sequence>MKLTKISLAALVALGAFSSVASATPLEEAIKNVDLSGFARYRYTNDKKHGEFSNTKSESGSKAGHQFKAVANFKAAIDDNFFGVIGLRYNATDNSGDNTQNDQGSKGIGTDKTNTTDPFKVHQFYLGYKAGNTTITAGKQEIGSFFTDDAIGTGVRVVNEDIEGLTLTALAFDAIEGNNIESDGDLYDAIGKDKDKGINKYDVGNLYAAGIAGSYDPINFQLWYASLTNLADLLAADVSANFAINDDISLGGRVNYINTTVDKSAKAHLSKDIDESNGVANYNDGNFYAGELTASLFGFDLRAGYMGWKVDNKGVTSFALEDKGSLIDVGELTLDPTWADGKANLVYGTAGYTFDKFTVGVDYIKGHIKHAAAAGENGKEKVEEVTPRFAYEYSKKLTFSSYYAFKTSKFADEAKNKEDQFRFEAKYSF</sequence>
<gene>
    <name evidence="3" type="ORF">B9N61_02045</name>
</gene>
<feature type="chain" id="PRO_5013051422" description="Major outer membrane protein" evidence="2">
    <location>
        <begin position="24"/>
        <end position="429"/>
    </location>
</feature>
<feature type="compositionally biased region" description="Polar residues" evidence="1">
    <location>
        <begin position="93"/>
        <end position="104"/>
    </location>
</feature>
<protein>
    <recommendedName>
        <fullName evidence="5">Major outer membrane protein</fullName>
    </recommendedName>
</protein>
<dbReference type="InterPro" id="IPR008439">
    <property type="entry name" value="Campylo_MOMP"/>
</dbReference>
<accession>A0A1Y5NDL0</accession>
<dbReference type="SUPFAM" id="SSF56935">
    <property type="entry name" value="Porins"/>
    <property type="match status" value="1"/>
</dbReference>
<evidence type="ECO:0000313" key="3">
    <source>
        <dbReference type="EMBL" id="OUT18970.1"/>
    </source>
</evidence>
<dbReference type="RefSeq" id="WP_087585699.1">
    <property type="nucleotide sequence ID" value="NZ_CABMKP010000006.1"/>
</dbReference>
<reference evidence="3 4" key="1">
    <citation type="submission" date="2017-04" db="EMBL/GenBank/DDBJ databases">
        <title>Complete genome of Campylobacter concisus ATCC 33237T and draft genomes for an additional eight well characterized C. concisus strains.</title>
        <authorList>
            <person name="Cornelius A.J."/>
            <person name="Miller W.G."/>
            <person name="Lastovica A.J."/>
            <person name="On S.L."/>
            <person name="French N.P."/>
            <person name="Vandenberg O."/>
            <person name="Biggs P.J."/>
        </authorList>
    </citation>
    <scope>NUCLEOTIDE SEQUENCE [LARGE SCALE GENOMIC DNA]</scope>
    <source>
        <strain evidence="3 4">Lasto205.94</strain>
    </source>
</reference>
<dbReference type="Pfam" id="PF05538">
    <property type="entry name" value="Campylo_MOMP"/>
    <property type="match status" value="1"/>
</dbReference>
<evidence type="ECO:0000256" key="2">
    <source>
        <dbReference type="SAM" id="SignalP"/>
    </source>
</evidence>
<comment type="caution">
    <text evidence="3">The sequence shown here is derived from an EMBL/GenBank/DDBJ whole genome shotgun (WGS) entry which is preliminary data.</text>
</comment>
<dbReference type="AlphaFoldDB" id="A0A1Y5NDL0"/>
<proteinExistence type="predicted"/>
<feature type="region of interest" description="Disordered" evidence="1">
    <location>
        <begin position="93"/>
        <end position="113"/>
    </location>
</feature>
<evidence type="ECO:0008006" key="5">
    <source>
        <dbReference type="Google" id="ProtNLM"/>
    </source>
</evidence>
<dbReference type="InterPro" id="IPR023614">
    <property type="entry name" value="Porin_dom_sf"/>
</dbReference>
<evidence type="ECO:0000313" key="4">
    <source>
        <dbReference type="Proteomes" id="UP000196534"/>
    </source>
</evidence>
<keyword evidence="2" id="KW-0732">Signal</keyword>
<dbReference type="Gene3D" id="2.40.160.10">
    <property type="entry name" value="Porin"/>
    <property type="match status" value="1"/>
</dbReference>
<feature type="signal peptide" evidence="2">
    <location>
        <begin position="1"/>
        <end position="23"/>
    </location>
</feature>